<comment type="caution">
    <text evidence="2">The sequence shown here is derived from an EMBL/GenBank/DDBJ whole genome shotgun (WGS) entry which is preliminary data.</text>
</comment>
<dbReference type="SUPFAM" id="SSF48726">
    <property type="entry name" value="Immunoglobulin"/>
    <property type="match status" value="1"/>
</dbReference>
<organism evidence="2 3">
    <name type="scientific">Elysia marginata</name>
    <dbReference type="NCBI Taxonomy" id="1093978"/>
    <lineage>
        <taxon>Eukaryota</taxon>
        <taxon>Metazoa</taxon>
        <taxon>Spiralia</taxon>
        <taxon>Lophotrochozoa</taxon>
        <taxon>Mollusca</taxon>
        <taxon>Gastropoda</taxon>
        <taxon>Heterobranchia</taxon>
        <taxon>Euthyneura</taxon>
        <taxon>Panpulmonata</taxon>
        <taxon>Sacoglossa</taxon>
        <taxon>Placobranchoidea</taxon>
        <taxon>Plakobranchidae</taxon>
        <taxon>Elysia</taxon>
    </lineage>
</organism>
<protein>
    <recommendedName>
        <fullName evidence="1">Ig-like domain-containing protein</fullName>
    </recommendedName>
</protein>
<proteinExistence type="predicted"/>
<evidence type="ECO:0000313" key="2">
    <source>
        <dbReference type="EMBL" id="GFR90929.1"/>
    </source>
</evidence>
<accession>A0AAV4GZU2</accession>
<feature type="non-terminal residue" evidence="2">
    <location>
        <position position="80"/>
    </location>
</feature>
<sequence length="80" mass="8767">YRNQTTFNKGDNGELVCSAYSNPDPTSVTLTRVRTKKVLANVQSAPLVYQLTSLDCLDTDVYVCSAQNSQGTTKRGMSIM</sequence>
<evidence type="ECO:0000313" key="3">
    <source>
        <dbReference type="Proteomes" id="UP000762676"/>
    </source>
</evidence>
<reference evidence="2 3" key="1">
    <citation type="journal article" date="2021" name="Elife">
        <title>Chloroplast acquisition without the gene transfer in kleptoplastic sea slugs, Plakobranchus ocellatus.</title>
        <authorList>
            <person name="Maeda T."/>
            <person name="Takahashi S."/>
            <person name="Yoshida T."/>
            <person name="Shimamura S."/>
            <person name="Takaki Y."/>
            <person name="Nagai Y."/>
            <person name="Toyoda A."/>
            <person name="Suzuki Y."/>
            <person name="Arimoto A."/>
            <person name="Ishii H."/>
            <person name="Satoh N."/>
            <person name="Nishiyama T."/>
            <person name="Hasebe M."/>
            <person name="Maruyama T."/>
            <person name="Minagawa J."/>
            <person name="Obokata J."/>
            <person name="Shigenobu S."/>
        </authorList>
    </citation>
    <scope>NUCLEOTIDE SEQUENCE [LARGE SCALE GENOMIC DNA]</scope>
</reference>
<evidence type="ECO:0000259" key="1">
    <source>
        <dbReference type="PROSITE" id="PS50835"/>
    </source>
</evidence>
<feature type="domain" description="Ig-like" evidence="1">
    <location>
        <begin position="1"/>
        <end position="80"/>
    </location>
</feature>
<keyword evidence="3" id="KW-1185">Reference proteome</keyword>
<gene>
    <name evidence="2" type="ORF">ElyMa_002579800</name>
</gene>
<dbReference type="InterPro" id="IPR007110">
    <property type="entry name" value="Ig-like_dom"/>
</dbReference>
<dbReference type="Proteomes" id="UP000762676">
    <property type="component" value="Unassembled WGS sequence"/>
</dbReference>
<dbReference type="InterPro" id="IPR036179">
    <property type="entry name" value="Ig-like_dom_sf"/>
</dbReference>
<name>A0AAV4GZU2_9GAST</name>
<dbReference type="PROSITE" id="PS50835">
    <property type="entry name" value="IG_LIKE"/>
    <property type="match status" value="1"/>
</dbReference>
<dbReference type="EMBL" id="BMAT01005319">
    <property type="protein sequence ID" value="GFR90929.1"/>
    <property type="molecule type" value="Genomic_DNA"/>
</dbReference>
<feature type="non-terminal residue" evidence="2">
    <location>
        <position position="1"/>
    </location>
</feature>
<dbReference type="InterPro" id="IPR013783">
    <property type="entry name" value="Ig-like_fold"/>
</dbReference>
<dbReference type="AlphaFoldDB" id="A0AAV4GZU2"/>
<dbReference type="Gene3D" id="2.60.40.10">
    <property type="entry name" value="Immunoglobulins"/>
    <property type="match status" value="1"/>
</dbReference>